<dbReference type="InterPro" id="IPR046749">
    <property type="entry name" value="SHOCT_2"/>
</dbReference>
<evidence type="ECO:0000313" key="3">
    <source>
        <dbReference type="Proteomes" id="UP000186102"/>
    </source>
</evidence>
<dbReference type="EMBL" id="MLBF01000078">
    <property type="protein sequence ID" value="OLN26415.1"/>
    <property type="molecule type" value="Genomic_DNA"/>
</dbReference>
<dbReference type="Pfam" id="PF20612">
    <property type="entry name" value="SHOCT_2"/>
    <property type="match status" value="1"/>
</dbReference>
<dbReference type="STRING" id="1888891.DSOL_5007"/>
<keyword evidence="3" id="KW-1185">Reference proteome</keyword>
<dbReference type="AlphaFoldDB" id="A0A1Q8QGG9"/>
<dbReference type="RefSeq" id="WP_170871606.1">
    <property type="nucleotide sequence ID" value="NZ_MLBF01000078.1"/>
</dbReference>
<feature type="domain" description="SHOCT-like" evidence="1">
    <location>
        <begin position="1"/>
        <end position="52"/>
    </location>
</feature>
<gene>
    <name evidence="2" type="ORF">DSOL_5007</name>
</gene>
<name>A0A1Q8QGG9_9FIRM</name>
<evidence type="ECO:0000259" key="1">
    <source>
        <dbReference type="Pfam" id="PF20612"/>
    </source>
</evidence>
<accession>A0A1Q8QGG9</accession>
<comment type="caution">
    <text evidence="2">The sequence shown here is derived from an EMBL/GenBank/DDBJ whole genome shotgun (WGS) entry which is preliminary data.</text>
</comment>
<evidence type="ECO:0000313" key="2">
    <source>
        <dbReference type="EMBL" id="OLN26415.1"/>
    </source>
</evidence>
<protein>
    <recommendedName>
        <fullName evidence="1">SHOCT-like domain-containing protein</fullName>
    </recommendedName>
</protein>
<proteinExistence type="predicted"/>
<sequence length="53" mass="6163">MSQAQLANEIKYKMALSLLKSMLEKGLITLSEFKEADQINQRLYIPQLVEVYM</sequence>
<organism evidence="2 3">
    <name type="scientific">Desulfosporosinus metallidurans</name>
    <dbReference type="NCBI Taxonomy" id="1888891"/>
    <lineage>
        <taxon>Bacteria</taxon>
        <taxon>Bacillati</taxon>
        <taxon>Bacillota</taxon>
        <taxon>Clostridia</taxon>
        <taxon>Eubacteriales</taxon>
        <taxon>Desulfitobacteriaceae</taxon>
        <taxon>Desulfosporosinus</taxon>
    </lineage>
</organism>
<reference evidence="2 3" key="1">
    <citation type="submission" date="2016-09" db="EMBL/GenBank/DDBJ databases">
        <title>Complete genome of Desulfosporosinus sp. OL.</title>
        <authorList>
            <person name="Mardanov A."/>
            <person name="Beletsky A."/>
            <person name="Panova A."/>
            <person name="Karnachuk O."/>
            <person name="Ravin N."/>
        </authorList>
    </citation>
    <scope>NUCLEOTIDE SEQUENCE [LARGE SCALE GENOMIC DNA]</scope>
    <source>
        <strain evidence="2 3">OL</strain>
    </source>
</reference>
<dbReference type="Proteomes" id="UP000186102">
    <property type="component" value="Unassembled WGS sequence"/>
</dbReference>